<dbReference type="NCBIfam" id="NF042415">
    <property type="entry name" value="STY0301_fam"/>
    <property type="match status" value="1"/>
</dbReference>
<gene>
    <name evidence="3" type="ORF">NX780_14900</name>
</gene>
<evidence type="ECO:0000313" key="4">
    <source>
        <dbReference type="Proteomes" id="UP001206572"/>
    </source>
</evidence>
<name>A0ABT2AN20_9BURK</name>
<dbReference type="Proteomes" id="UP001206572">
    <property type="component" value="Unassembled WGS sequence"/>
</dbReference>
<evidence type="ECO:0000313" key="3">
    <source>
        <dbReference type="EMBL" id="MCS0597636.1"/>
    </source>
</evidence>
<keyword evidence="4" id="KW-1185">Reference proteome</keyword>
<accession>A0ABT2AN20</accession>
<feature type="signal peptide" evidence="2">
    <location>
        <begin position="1"/>
        <end position="19"/>
    </location>
</feature>
<proteinExistence type="predicted"/>
<reference evidence="3 4" key="1">
    <citation type="submission" date="2022-08" db="EMBL/GenBank/DDBJ databases">
        <title>Reclassification of Massilia species as members of the genera Telluria, Duganella, Pseudoduganella, Mokoshia gen. nov. and Zemynaea gen. nov. using orthogonal and non-orthogonal genome-based approaches.</title>
        <authorList>
            <person name="Bowman J.P."/>
        </authorList>
    </citation>
    <scope>NUCLEOTIDE SEQUENCE [LARGE SCALE GENOMIC DNA]</scope>
    <source>
        <strain evidence="3 4">JCM 31661</strain>
    </source>
</reference>
<sequence>MKRAIIALALAVAPALASAQQESCPLILPEGAVVVARPPSGWSPGPKTQVHLSGAGMMSSQPEGMQYLVPRVDKKAKGGERTTFEFQPNDEKWLWCDYGPAAQIAKRIQGAWTKCELTTKRDRHRTFTEVKATCK</sequence>
<comment type="caution">
    <text evidence="3">The sequence shown here is derived from an EMBL/GenBank/DDBJ whole genome shotgun (WGS) entry which is preliminary data.</text>
</comment>
<evidence type="ECO:0000256" key="1">
    <source>
        <dbReference type="SAM" id="MobiDB-lite"/>
    </source>
</evidence>
<protein>
    <recommendedName>
        <fullName evidence="5">DUF3757 domain-containing protein</fullName>
    </recommendedName>
</protein>
<evidence type="ECO:0000256" key="2">
    <source>
        <dbReference type="SAM" id="SignalP"/>
    </source>
</evidence>
<organism evidence="3 4">
    <name type="scientific">Massilia agri</name>
    <dbReference type="NCBI Taxonomy" id="1886785"/>
    <lineage>
        <taxon>Bacteria</taxon>
        <taxon>Pseudomonadati</taxon>
        <taxon>Pseudomonadota</taxon>
        <taxon>Betaproteobacteria</taxon>
        <taxon>Burkholderiales</taxon>
        <taxon>Oxalobacteraceae</taxon>
        <taxon>Telluria group</taxon>
        <taxon>Massilia</taxon>
    </lineage>
</organism>
<dbReference type="EMBL" id="JANUHA010000010">
    <property type="protein sequence ID" value="MCS0597636.1"/>
    <property type="molecule type" value="Genomic_DNA"/>
</dbReference>
<dbReference type="InterPro" id="IPR049973">
    <property type="entry name" value="STY0301-like"/>
</dbReference>
<dbReference type="RefSeq" id="WP_258828660.1">
    <property type="nucleotide sequence ID" value="NZ_JANUHA010000010.1"/>
</dbReference>
<feature type="region of interest" description="Disordered" evidence="1">
    <location>
        <begin position="39"/>
        <end position="58"/>
    </location>
</feature>
<keyword evidence="2" id="KW-0732">Signal</keyword>
<feature type="chain" id="PRO_5047490248" description="DUF3757 domain-containing protein" evidence="2">
    <location>
        <begin position="20"/>
        <end position="135"/>
    </location>
</feature>
<evidence type="ECO:0008006" key="5">
    <source>
        <dbReference type="Google" id="ProtNLM"/>
    </source>
</evidence>